<dbReference type="InterPro" id="IPR000531">
    <property type="entry name" value="Beta-barrel_TonB"/>
</dbReference>
<evidence type="ECO:0000256" key="3">
    <source>
        <dbReference type="ARBA" id="ARBA00022452"/>
    </source>
</evidence>
<comment type="subcellular location">
    <subcellularLocation>
        <location evidence="1">Cell outer membrane</location>
        <topology evidence="1">Multi-pass membrane protein</topology>
    </subcellularLocation>
</comment>
<dbReference type="InterPro" id="IPR008969">
    <property type="entry name" value="CarboxyPept-like_regulatory"/>
</dbReference>
<keyword evidence="3" id="KW-1134">Transmembrane beta strand</keyword>
<feature type="signal peptide" evidence="11">
    <location>
        <begin position="1"/>
        <end position="22"/>
    </location>
</feature>
<keyword evidence="9" id="KW-0998">Cell outer membrane</keyword>
<evidence type="ECO:0000256" key="9">
    <source>
        <dbReference type="ARBA" id="ARBA00023237"/>
    </source>
</evidence>
<feature type="domain" description="TonB-dependent receptor plug" evidence="13">
    <location>
        <begin position="125"/>
        <end position="255"/>
    </location>
</feature>
<keyword evidence="8 14" id="KW-0675">Receptor</keyword>
<keyword evidence="15" id="KW-1185">Reference proteome</keyword>
<gene>
    <name evidence="14" type="ORF">VJ786_13980</name>
</gene>
<dbReference type="InterPro" id="IPR037066">
    <property type="entry name" value="Plug_dom_sf"/>
</dbReference>
<evidence type="ECO:0000313" key="15">
    <source>
        <dbReference type="Proteomes" id="UP001363035"/>
    </source>
</evidence>
<comment type="caution">
    <text evidence="14">The sequence shown here is derived from an EMBL/GenBank/DDBJ whole genome shotgun (WGS) entry which is preliminary data.</text>
</comment>
<evidence type="ECO:0000259" key="13">
    <source>
        <dbReference type="Pfam" id="PF07715"/>
    </source>
</evidence>
<dbReference type="Proteomes" id="UP001363035">
    <property type="component" value="Unassembled WGS sequence"/>
</dbReference>
<evidence type="ECO:0000256" key="2">
    <source>
        <dbReference type="ARBA" id="ARBA00022448"/>
    </source>
</evidence>
<evidence type="ECO:0000259" key="12">
    <source>
        <dbReference type="Pfam" id="PF00593"/>
    </source>
</evidence>
<dbReference type="RefSeq" id="WP_099366709.1">
    <property type="nucleotide sequence ID" value="NZ_JAYLLN010000040.1"/>
</dbReference>
<keyword evidence="5 11" id="KW-0732">Signal</keyword>
<dbReference type="InterPro" id="IPR039426">
    <property type="entry name" value="TonB-dep_rcpt-like"/>
</dbReference>
<keyword evidence="4" id="KW-0812">Transmembrane</keyword>
<evidence type="ECO:0000256" key="5">
    <source>
        <dbReference type="ARBA" id="ARBA00022729"/>
    </source>
</evidence>
<evidence type="ECO:0000256" key="4">
    <source>
        <dbReference type="ARBA" id="ARBA00022692"/>
    </source>
</evidence>
<keyword evidence="6 10" id="KW-0798">TonB box</keyword>
<evidence type="ECO:0000256" key="6">
    <source>
        <dbReference type="ARBA" id="ARBA00023077"/>
    </source>
</evidence>
<evidence type="ECO:0000313" key="14">
    <source>
        <dbReference type="EMBL" id="MEI5986010.1"/>
    </source>
</evidence>
<dbReference type="SUPFAM" id="SSF56935">
    <property type="entry name" value="Porins"/>
    <property type="match status" value="1"/>
</dbReference>
<comment type="similarity">
    <text evidence="10">Belongs to the TonB-dependent receptor family.</text>
</comment>
<evidence type="ECO:0000256" key="7">
    <source>
        <dbReference type="ARBA" id="ARBA00023136"/>
    </source>
</evidence>
<dbReference type="Pfam" id="PF07715">
    <property type="entry name" value="Plug"/>
    <property type="match status" value="1"/>
</dbReference>
<dbReference type="Pfam" id="PF00593">
    <property type="entry name" value="TonB_dep_Rec_b-barrel"/>
    <property type="match status" value="1"/>
</dbReference>
<dbReference type="Gene3D" id="2.170.130.10">
    <property type="entry name" value="TonB-dependent receptor, plug domain"/>
    <property type="match status" value="1"/>
</dbReference>
<evidence type="ECO:0000256" key="11">
    <source>
        <dbReference type="SAM" id="SignalP"/>
    </source>
</evidence>
<dbReference type="Gene3D" id="2.60.40.1120">
    <property type="entry name" value="Carboxypeptidase-like, regulatory domain"/>
    <property type="match status" value="1"/>
</dbReference>
<dbReference type="EMBL" id="JAYLLN010000040">
    <property type="protein sequence ID" value="MEI5986010.1"/>
    <property type="molecule type" value="Genomic_DNA"/>
</dbReference>
<proteinExistence type="inferred from homology"/>
<name>A0ABU8IA11_9SPHI</name>
<dbReference type="Pfam" id="PF13715">
    <property type="entry name" value="CarbopepD_reg_2"/>
    <property type="match status" value="1"/>
</dbReference>
<evidence type="ECO:0000256" key="10">
    <source>
        <dbReference type="RuleBase" id="RU003357"/>
    </source>
</evidence>
<keyword evidence="7 10" id="KW-0472">Membrane</keyword>
<accession>A0ABU8IA11</accession>
<reference evidence="14 15" key="1">
    <citation type="submission" date="2024-01" db="EMBL/GenBank/DDBJ databases">
        <title>Sphingobacterium tenebrionis sp. nov., a novel endophyte isolated from tenebrio molitor intestines.</title>
        <authorList>
            <person name="Zhang C."/>
        </authorList>
    </citation>
    <scope>NUCLEOTIDE SEQUENCE [LARGE SCALE GENOMIC DNA]</scope>
    <source>
        <strain evidence="14 15">PU5-4</strain>
    </source>
</reference>
<dbReference type="SUPFAM" id="SSF49464">
    <property type="entry name" value="Carboxypeptidase regulatory domain-like"/>
    <property type="match status" value="1"/>
</dbReference>
<dbReference type="Gene3D" id="2.40.170.20">
    <property type="entry name" value="TonB-dependent receptor, beta-barrel domain"/>
    <property type="match status" value="1"/>
</dbReference>
<dbReference type="InterPro" id="IPR012910">
    <property type="entry name" value="Plug_dom"/>
</dbReference>
<dbReference type="PANTHER" id="PTHR30069">
    <property type="entry name" value="TONB-DEPENDENT OUTER MEMBRANE RECEPTOR"/>
    <property type="match status" value="1"/>
</dbReference>
<feature type="chain" id="PRO_5047181546" evidence="11">
    <location>
        <begin position="23"/>
        <end position="904"/>
    </location>
</feature>
<keyword evidence="2" id="KW-0813">Transport</keyword>
<dbReference type="PANTHER" id="PTHR30069:SF29">
    <property type="entry name" value="HEMOGLOBIN AND HEMOGLOBIN-HAPTOGLOBIN-BINDING PROTEIN 1-RELATED"/>
    <property type="match status" value="1"/>
</dbReference>
<feature type="domain" description="TonB-dependent receptor-like beta-barrel" evidence="12">
    <location>
        <begin position="351"/>
        <end position="682"/>
    </location>
</feature>
<protein>
    <submittedName>
        <fullName evidence="14">TonB-dependent receptor</fullName>
    </submittedName>
</protein>
<sequence>MKAVYYFYITILLICLHQTALAQQPSLQGRVINQDKEPIVFASVHFEELKSTISTDNEGRFSIKLPAKPQDLHIRVSAVGMRTRLLLIKKQDLAKPVFITMEGLSYTLEEINVRPLYESTLNSNSSIVFDEEAIEKIQAFSLMDILNTIPGKATTAPTIDAPQTITLRGIQGGAYDLNNSLGVPIIMDGIYLSNDANMQARAFSQWGMSSAALGGANGTPGGDVPFTGIDLREIPVETIEKVEIIQGVASAKYGELTDGAILIDRKAAKTPYSFVTNINGGSSNFSVSKGFDLKKRLGALNLGINYAISNPDPKDRIKQFDRWNTSLMWTVSPVKNIKNTLSIDYGFRNDEMKFDPDDADQQTSLTKNTNFRISNRLNIDFEDKFVDQANFSISYSKGSQHSYKQWLLNQLPRGYAYKDTTGIYEGVVLSGRYIAEEEILGKPITGSVNLNLSSKIETGEILHFISYGFSGNYSNNGGQGIIADPDKPRWINQNGQNARPYSFQYLDPLINYGFFFSDSFNLSLGNRKLISNLGLRLDQQNGSWSLQPRLSTTLRWNSNLNFNAAFGISTKSPTMVHRYPPPTFLDIPLILAYNSEDALYLVYTEKFLADNSHLKPSKSSQFEVGARYQTKTFSTTLNAFFKSNKDGFHTVQSYRKITVPEYTYQFDESLREITYQSTGKTIDYYNYGGYKMGNHLNSNSYGVDWMLNINKIKAIESSFNMSTSFIVSEENNKSFDVVNLIQPIKINSESIWYLAYPPKSNNKKLNMLSKFGSTTHIPKLGFVIMANFDLFWYNMTKSKYGTKIQQAVGYFGSDMNLLPFPEDLDQIPVRDVTLNNSNQPFIYGCLNLSVAKEIKKKFRIAVTAYNVLNIQPEHIEYSSSNSEIFTVNKYNSPLSITGGISFKF</sequence>
<evidence type="ECO:0000256" key="1">
    <source>
        <dbReference type="ARBA" id="ARBA00004571"/>
    </source>
</evidence>
<evidence type="ECO:0000256" key="8">
    <source>
        <dbReference type="ARBA" id="ARBA00023170"/>
    </source>
</evidence>
<organism evidence="14 15">
    <name type="scientific">Sphingobacterium tenebrionis</name>
    <dbReference type="NCBI Taxonomy" id="3111775"/>
    <lineage>
        <taxon>Bacteria</taxon>
        <taxon>Pseudomonadati</taxon>
        <taxon>Bacteroidota</taxon>
        <taxon>Sphingobacteriia</taxon>
        <taxon>Sphingobacteriales</taxon>
        <taxon>Sphingobacteriaceae</taxon>
        <taxon>Sphingobacterium</taxon>
    </lineage>
</organism>
<dbReference type="InterPro" id="IPR036942">
    <property type="entry name" value="Beta-barrel_TonB_sf"/>
</dbReference>